<protein>
    <submittedName>
        <fullName evidence="2">Terminase</fullName>
    </submittedName>
</protein>
<dbReference type="Proteomes" id="UP000694308">
    <property type="component" value="Unassembled WGS sequence"/>
</dbReference>
<evidence type="ECO:0000313" key="3">
    <source>
        <dbReference type="Proteomes" id="UP000694308"/>
    </source>
</evidence>
<keyword evidence="3" id="KW-1185">Reference proteome</keyword>
<name>A0A949TZD0_9CLOT</name>
<dbReference type="AlphaFoldDB" id="A0A949TZD0"/>
<gene>
    <name evidence="2" type="ORF">I6U48_21355</name>
</gene>
<sequence length="325" mass="37322">MLTIKAFYDNKALQDITHMCKSIQISGDVSQVARKLDITMAYPITDSNQPRFQVGTGTLVTVFEDNKEIYRGFVQDREINSGNQEVVFTAYDYLIYLLKSKVTYNFSDINSEYAVEKICSDLGLKYNWIPQTGIKINRLIQNMSAYEAIMEIYTQVSKIDGQRYYPYADYDMLSVMGKGKLVDDIVLSSLTNINATSYKDTTSNMVNKIIVYDENNYWVGEVANAADVKYYGVFQDIYQKEEDKDWRTVANNMLHGRDIEINVTALGNYRCKTGWAVRVKIPYVDILADTVMYIDTDTHTWNVATGMHTMDLKLNLNNVMDLKED</sequence>
<comment type="caution">
    <text evidence="2">The sequence shown here is derived from an EMBL/GenBank/DDBJ whole genome shotgun (WGS) entry which is preliminary data.</text>
</comment>
<reference evidence="2" key="1">
    <citation type="submission" date="2020-12" db="EMBL/GenBank/DDBJ databases">
        <title>Clostridium thailandense sp. nov., a novel acetogenic bacterium isolated from peat land soil in Thailand.</title>
        <authorList>
            <person name="Chaikitkaew S."/>
            <person name="Birkeland N.K."/>
        </authorList>
    </citation>
    <scope>NUCLEOTIDE SEQUENCE</scope>
    <source>
        <strain evidence="2">PL3</strain>
    </source>
</reference>
<accession>A0A949TZD0</accession>
<dbReference type="EMBL" id="JAEEGC010000124">
    <property type="protein sequence ID" value="MBV7275453.1"/>
    <property type="molecule type" value="Genomic_DNA"/>
</dbReference>
<evidence type="ECO:0000259" key="1">
    <source>
        <dbReference type="Pfam" id="PF24032"/>
    </source>
</evidence>
<dbReference type="InterPro" id="IPR056937">
    <property type="entry name" value="YqbQ/XkdQ"/>
</dbReference>
<dbReference type="Pfam" id="PF24032">
    <property type="entry name" value="YQBQ"/>
    <property type="match status" value="1"/>
</dbReference>
<feature type="domain" description="YqbQ/XkdQ" evidence="1">
    <location>
        <begin position="23"/>
        <end position="314"/>
    </location>
</feature>
<proteinExistence type="predicted"/>
<dbReference type="RefSeq" id="WP_218322505.1">
    <property type="nucleotide sequence ID" value="NZ_JAEEGC010000124.1"/>
</dbReference>
<organism evidence="2 3">
    <name type="scientific">Clostridium thailandense</name>
    <dbReference type="NCBI Taxonomy" id="2794346"/>
    <lineage>
        <taxon>Bacteria</taxon>
        <taxon>Bacillati</taxon>
        <taxon>Bacillota</taxon>
        <taxon>Clostridia</taxon>
        <taxon>Eubacteriales</taxon>
        <taxon>Clostridiaceae</taxon>
        <taxon>Clostridium</taxon>
    </lineage>
</organism>
<evidence type="ECO:0000313" key="2">
    <source>
        <dbReference type="EMBL" id="MBV7275453.1"/>
    </source>
</evidence>